<comment type="subunit">
    <text evidence="11">Homodimer.</text>
</comment>
<dbReference type="PANTHER" id="PTHR11766:SF0">
    <property type="entry name" value="TYROSINE--TRNA LIGASE, MITOCHONDRIAL"/>
    <property type="match status" value="1"/>
</dbReference>
<name>C0EEL4_9FIRM</name>
<dbReference type="InterPro" id="IPR036986">
    <property type="entry name" value="S4_RNA-bd_sf"/>
</dbReference>
<dbReference type="GO" id="GO:0003723">
    <property type="term" value="F:RNA binding"/>
    <property type="evidence" value="ECO:0007669"/>
    <property type="project" value="UniProtKB-KW"/>
</dbReference>
<proteinExistence type="inferred from homology"/>
<dbReference type="SUPFAM" id="SSF55174">
    <property type="entry name" value="Alpha-L RNA-binding motif"/>
    <property type="match status" value="1"/>
</dbReference>
<dbReference type="InterPro" id="IPR024088">
    <property type="entry name" value="Tyr-tRNA-ligase_bac-type"/>
</dbReference>
<dbReference type="NCBIfam" id="TIGR00234">
    <property type="entry name" value="tyrS"/>
    <property type="match status" value="1"/>
</dbReference>
<evidence type="ECO:0000256" key="8">
    <source>
        <dbReference type="ARBA" id="ARBA00023146"/>
    </source>
</evidence>
<evidence type="ECO:0000256" key="6">
    <source>
        <dbReference type="ARBA" id="ARBA00022884"/>
    </source>
</evidence>
<evidence type="ECO:0000256" key="2">
    <source>
        <dbReference type="ARBA" id="ARBA00022490"/>
    </source>
</evidence>
<dbReference type="AlphaFoldDB" id="C0EEL4"/>
<dbReference type="InterPro" id="IPR054608">
    <property type="entry name" value="SYY-like_C"/>
</dbReference>
<keyword evidence="6 12" id="KW-0694">RNA-binding</keyword>
<reference evidence="14 15" key="2">
    <citation type="submission" date="2009-02" db="EMBL/GenBank/DDBJ databases">
        <title>Draft genome sequence of Clostridium methylpentosum (DSM 5476).</title>
        <authorList>
            <person name="Sudarsanam P."/>
            <person name="Ley R."/>
            <person name="Guruge J."/>
            <person name="Turnbaugh P.J."/>
            <person name="Mahowald M."/>
            <person name="Liep D."/>
            <person name="Gordon J."/>
        </authorList>
    </citation>
    <scope>NUCLEOTIDE SEQUENCE [LARGE SCALE GENOMIC DNA]</scope>
    <source>
        <strain evidence="14 15">DSM 5476</strain>
    </source>
</reference>
<dbReference type="PRINTS" id="PR01040">
    <property type="entry name" value="TRNASYNTHTYR"/>
</dbReference>
<evidence type="ECO:0000256" key="11">
    <source>
        <dbReference type="HAMAP-Rule" id="MF_02006"/>
    </source>
</evidence>
<comment type="subcellular location">
    <subcellularLocation>
        <location evidence="1 11">Cytoplasm</location>
    </subcellularLocation>
</comment>
<dbReference type="GO" id="GO:0005524">
    <property type="term" value="F:ATP binding"/>
    <property type="evidence" value="ECO:0007669"/>
    <property type="project" value="UniProtKB-UniRule"/>
</dbReference>
<organism evidence="14 15">
    <name type="scientific">[Clostridium] methylpentosum DSM 5476</name>
    <dbReference type="NCBI Taxonomy" id="537013"/>
    <lineage>
        <taxon>Bacteria</taxon>
        <taxon>Bacillati</taxon>
        <taxon>Bacillota</taxon>
        <taxon>Clostridia</taxon>
        <taxon>Eubacteriales</taxon>
        <taxon>Oscillospiraceae</taxon>
        <taxon>Oscillospiraceae incertae sedis</taxon>
    </lineage>
</organism>
<keyword evidence="3 11" id="KW-0436">Ligase</keyword>
<evidence type="ECO:0000256" key="4">
    <source>
        <dbReference type="ARBA" id="ARBA00022741"/>
    </source>
</evidence>
<keyword evidence="7 11" id="KW-0648">Protein biosynthesis</keyword>
<comment type="function">
    <text evidence="11">Catalyzes the attachment of tyrosine to tRNA(Tyr) in a two-step reaction: tyrosine is first activated by ATP to form Tyr-AMP and then transferred to the acceptor end of tRNA(Tyr).</text>
</comment>
<dbReference type="InterPro" id="IPR002942">
    <property type="entry name" value="S4_RNA-bd"/>
</dbReference>
<dbReference type="Gene3D" id="3.40.50.620">
    <property type="entry name" value="HUPs"/>
    <property type="match status" value="1"/>
</dbReference>
<dbReference type="Gene3D" id="1.10.240.10">
    <property type="entry name" value="Tyrosyl-Transfer RNA Synthetase"/>
    <property type="match status" value="1"/>
</dbReference>
<dbReference type="InterPro" id="IPR002305">
    <property type="entry name" value="aa-tRNA-synth_Ic"/>
</dbReference>
<dbReference type="eggNOG" id="COG0162">
    <property type="taxonomic scope" value="Bacteria"/>
</dbReference>
<feature type="short sequence motif" description="'HIGH' region" evidence="11">
    <location>
        <begin position="39"/>
        <end position="48"/>
    </location>
</feature>
<feature type="binding site" evidence="11">
    <location>
        <position position="230"/>
    </location>
    <ligand>
        <name>ATP</name>
        <dbReference type="ChEBI" id="CHEBI:30616"/>
    </ligand>
</feature>
<reference evidence="14 15" key="1">
    <citation type="submission" date="2009-01" db="EMBL/GenBank/DDBJ databases">
        <authorList>
            <person name="Fulton L."/>
            <person name="Clifton S."/>
            <person name="Fulton B."/>
            <person name="Xu J."/>
            <person name="Minx P."/>
            <person name="Pepin K.H."/>
            <person name="Johnson M."/>
            <person name="Bhonagiri V."/>
            <person name="Nash W.E."/>
            <person name="Mardis E.R."/>
            <person name="Wilson R.K."/>
        </authorList>
    </citation>
    <scope>NUCLEOTIDE SEQUENCE [LARGE SCALE GENOMIC DNA]</scope>
    <source>
        <strain evidence="14 15">DSM 5476</strain>
    </source>
</reference>
<dbReference type="GO" id="GO:0005829">
    <property type="term" value="C:cytosol"/>
    <property type="evidence" value="ECO:0007669"/>
    <property type="project" value="TreeGrafter"/>
</dbReference>
<comment type="similarity">
    <text evidence="10 11">Belongs to the class-I aminoacyl-tRNA synthetase family. TyrS type 1 subfamily.</text>
</comment>
<gene>
    <name evidence="11 14" type="primary">tyrS</name>
    <name evidence="14" type="ORF">CLOSTMETH_02300</name>
</gene>
<keyword evidence="4 11" id="KW-0547">Nucleotide-binding</keyword>
<dbReference type="Proteomes" id="UP000003340">
    <property type="component" value="Unassembled WGS sequence"/>
</dbReference>
<evidence type="ECO:0000313" key="14">
    <source>
        <dbReference type="EMBL" id="EEG30082.1"/>
    </source>
</evidence>
<evidence type="ECO:0000256" key="9">
    <source>
        <dbReference type="ARBA" id="ARBA00048248"/>
    </source>
</evidence>
<dbReference type="HAMAP" id="MF_02006">
    <property type="entry name" value="Tyr_tRNA_synth_type1"/>
    <property type="match status" value="1"/>
</dbReference>
<sequence length="407" mass="46044">MTVFEELKRRGLIAQMTHEDKIKEALENEQVTFYIGFDATADSLHVGHFLQLVVMRHLQLAGHKPVALLGTGTTMVGDPTGRTDMRQMLTPEEINHNAECFKKQMSKFIDFSDDKALIVKNGDWLLNLNYIDFLRDVGRYFSVNQMLTAESVKNRLERGLSFLEFNYMLMQSYDFLHLYQTMGCTMELGGDDQWSNILKGIDLVRRVEGEEVYGMTFTLLTTKEGKKMGKTAKGALWLDENKCSPYDFFQYWRNVSDDDVINCLKLITFLPIEEIEAMESWEGSQLNKAKEILAFEVTKMVHGEEKATEALGAARALFTANSDDANMPTTQLADSDFNDGQIGLLDLMVKTKLCPSKGEARRLVQQGGVSVDDVKVTDPAKVLTAQDFEKGHVIIKKGKKVFHKACK</sequence>
<dbReference type="Gene3D" id="3.10.290.10">
    <property type="entry name" value="RNA-binding S4 domain"/>
    <property type="match status" value="1"/>
</dbReference>
<dbReference type="GO" id="GO:0006437">
    <property type="term" value="P:tyrosyl-tRNA aminoacylation"/>
    <property type="evidence" value="ECO:0007669"/>
    <property type="project" value="UniProtKB-UniRule"/>
</dbReference>
<comment type="caution">
    <text evidence="14">The sequence shown here is derived from an EMBL/GenBank/DDBJ whole genome shotgun (WGS) entry which is preliminary data.</text>
</comment>
<evidence type="ECO:0000256" key="3">
    <source>
        <dbReference type="ARBA" id="ARBA00022598"/>
    </source>
</evidence>
<protein>
    <recommendedName>
        <fullName evidence="11">Tyrosine--tRNA ligase</fullName>
        <ecNumber evidence="11">6.1.1.1</ecNumber>
    </recommendedName>
    <alternativeName>
        <fullName evidence="11">Tyrosyl-tRNA synthetase</fullName>
        <shortName evidence="11">TyrRS</shortName>
    </alternativeName>
</protein>
<dbReference type="InterPro" id="IPR024107">
    <property type="entry name" value="Tyr-tRNA-ligase_bac_1"/>
</dbReference>
<dbReference type="CDD" id="cd00805">
    <property type="entry name" value="TyrRS_core"/>
    <property type="match status" value="1"/>
</dbReference>
<feature type="domain" description="RNA-binding S4" evidence="13">
    <location>
        <begin position="343"/>
        <end position="402"/>
    </location>
</feature>
<feature type="binding site" evidence="11">
    <location>
        <position position="34"/>
    </location>
    <ligand>
        <name>L-tyrosine</name>
        <dbReference type="ChEBI" id="CHEBI:58315"/>
    </ligand>
</feature>
<feature type="binding site" evidence="11">
    <location>
        <position position="171"/>
    </location>
    <ligand>
        <name>L-tyrosine</name>
        <dbReference type="ChEBI" id="CHEBI:58315"/>
    </ligand>
</feature>
<dbReference type="Pfam" id="PF22421">
    <property type="entry name" value="SYY_C-terminal"/>
    <property type="match status" value="1"/>
</dbReference>
<feature type="binding site" evidence="11">
    <location>
        <position position="167"/>
    </location>
    <ligand>
        <name>L-tyrosine</name>
        <dbReference type="ChEBI" id="CHEBI:58315"/>
    </ligand>
</feature>
<feature type="short sequence motif" description="'KMSKS' region" evidence="11">
    <location>
        <begin position="227"/>
        <end position="231"/>
    </location>
</feature>
<dbReference type="EMBL" id="ACEC01000075">
    <property type="protein sequence ID" value="EEG30082.1"/>
    <property type="molecule type" value="Genomic_DNA"/>
</dbReference>
<dbReference type="GO" id="GO:0042803">
    <property type="term" value="F:protein homodimerization activity"/>
    <property type="evidence" value="ECO:0007669"/>
    <property type="project" value="UniProtKB-ARBA"/>
</dbReference>
<dbReference type="HOGENOM" id="CLU_024003_0_3_9"/>
<dbReference type="GO" id="GO:0004831">
    <property type="term" value="F:tyrosine-tRNA ligase activity"/>
    <property type="evidence" value="ECO:0007669"/>
    <property type="project" value="UniProtKB-UniRule"/>
</dbReference>
<dbReference type="InterPro" id="IPR002307">
    <property type="entry name" value="Tyr-tRNA-ligase"/>
</dbReference>
<keyword evidence="5 11" id="KW-0067">ATP-binding</keyword>
<dbReference type="FunFam" id="3.40.50.620:FF:000008">
    <property type="entry name" value="Tyrosine--tRNA ligase"/>
    <property type="match status" value="1"/>
</dbReference>
<evidence type="ECO:0000256" key="12">
    <source>
        <dbReference type="PROSITE-ProRule" id="PRU00182"/>
    </source>
</evidence>
<evidence type="ECO:0000256" key="1">
    <source>
        <dbReference type="ARBA" id="ARBA00004496"/>
    </source>
</evidence>
<dbReference type="InterPro" id="IPR014729">
    <property type="entry name" value="Rossmann-like_a/b/a_fold"/>
</dbReference>
<evidence type="ECO:0000256" key="7">
    <source>
        <dbReference type="ARBA" id="ARBA00022917"/>
    </source>
</evidence>
<keyword evidence="8 11" id="KW-0030">Aminoacyl-tRNA synthetase</keyword>
<evidence type="ECO:0000313" key="15">
    <source>
        <dbReference type="Proteomes" id="UP000003340"/>
    </source>
</evidence>
<comment type="catalytic activity">
    <reaction evidence="9 11">
        <text>tRNA(Tyr) + L-tyrosine + ATP = L-tyrosyl-tRNA(Tyr) + AMP + diphosphate + H(+)</text>
        <dbReference type="Rhea" id="RHEA:10220"/>
        <dbReference type="Rhea" id="RHEA-COMP:9706"/>
        <dbReference type="Rhea" id="RHEA-COMP:9707"/>
        <dbReference type="ChEBI" id="CHEBI:15378"/>
        <dbReference type="ChEBI" id="CHEBI:30616"/>
        <dbReference type="ChEBI" id="CHEBI:33019"/>
        <dbReference type="ChEBI" id="CHEBI:58315"/>
        <dbReference type="ChEBI" id="CHEBI:78442"/>
        <dbReference type="ChEBI" id="CHEBI:78536"/>
        <dbReference type="ChEBI" id="CHEBI:456215"/>
        <dbReference type="EC" id="6.1.1.1"/>
    </reaction>
</comment>
<evidence type="ECO:0000256" key="5">
    <source>
        <dbReference type="ARBA" id="ARBA00022840"/>
    </source>
</evidence>
<dbReference type="PANTHER" id="PTHR11766">
    <property type="entry name" value="TYROSYL-TRNA SYNTHETASE"/>
    <property type="match status" value="1"/>
</dbReference>
<dbReference type="STRING" id="537013.CLOSTMETH_02300"/>
<dbReference type="Pfam" id="PF00579">
    <property type="entry name" value="tRNA-synt_1b"/>
    <property type="match status" value="1"/>
</dbReference>
<dbReference type="FunFam" id="1.10.240.10:FF:000001">
    <property type="entry name" value="Tyrosine--tRNA ligase"/>
    <property type="match status" value="1"/>
</dbReference>
<dbReference type="PROSITE" id="PS50889">
    <property type="entry name" value="S4"/>
    <property type="match status" value="1"/>
</dbReference>
<keyword evidence="15" id="KW-1185">Reference proteome</keyword>
<keyword evidence="2 11" id="KW-0963">Cytoplasm</keyword>
<dbReference type="SUPFAM" id="SSF52374">
    <property type="entry name" value="Nucleotidylyl transferase"/>
    <property type="match status" value="1"/>
</dbReference>
<dbReference type="SMART" id="SM00363">
    <property type="entry name" value="S4"/>
    <property type="match status" value="1"/>
</dbReference>
<dbReference type="EC" id="6.1.1.1" evidence="11"/>
<dbReference type="CDD" id="cd00165">
    <property type="entry name" value="S4"/>
    <property type="match status" value="1"/>
</dbReference>
<evidence type="ECO:0000259" key="13">
    <source>
        <dbReference type="SMART" id="SM00363"/>
    </source>
</evidence>
<evidence type="ECO:0000256" key="10">
    <source>
        <dbReference type="ARBA" id="ARBA00060965"/>
    </source>
</evidence>
<accession>C0EEL4</accession>